<sequence length="142" mass="16489">MYQTMESEAKWIYFSYFKSMLFQKYSQMVIATVIIALQTVTSITELSIFNYEHQCVTLLGFWLPAFYSSFVMWKNFIFHQQQQRSISSKNLVRIPKLTLLLKSTFVKNPHSRILGLLFQGNILQKVEDGSGSSVLTQEGNQI</sequence>
<reference evidence="2" key="1">
    <citation type="submission" date="2023-06" db="EMBL/GenBank/DDBJ databases">
        <authorList>
            <person name="Kurt Z."/>
        </authorList>
    </citation>
    <scope>NUCLEOTIDE SEQUENCE</scope>
</reference>
<keyword evidence="4" id="KW-1185">Reference proteome</keyword>
<dbReference type="AlphaFoldDB" id="A0AA86TL34"/>
<keyword evidence="1" id="KW-1133">Transmembrane helix</keyword>
<gene>
    <name evidence="3" type="ORF">HINF_LOCUS72244</name>
    <name evidence="2" type="ORF">HINF_LOCUS9494</name>
</gene>
<feature type="transmembrane region" description="Helical" evidence="1">
    <location>
        <begin position="28"/>
        <end position="49"/>
    </location>
</feature>
<evidence type="ECO:0000313" key="4">
    <source>
        <dbReference type="Proteomes" id="UP001642409"/>
    </source>
</evidence>
<organism evidence="2">
    <name type="scientific">Hexamita inflata</name>
    <dbReference type="NCBI Taxonomy" id="28002"/>
    <lineage>
        <taxon>Eukaryota</taxon>
        <taxon>Metamonada</taxon>
        <taxon>Diplomonadida</taxon>
        <taxon>Hexamitidae</taxon>
        <taxon>Hexamitinae</taxon>
        <taxon>Hexamita</taxon>
    </lineage>
</organism>
<name>A0AA86TL34_9EUKA</name>
<protein>
    <submittedName>
        <fullName evidence="3">Hypothetical_protein</fullName>
    </submittedName>
</protein>
<dbReference type="EMBL" id="CATOUU010000234">
    <property type="protein sequence ID" value="CAI9921849.1"/>
    <property type="molecule type" value="Genomic_DNA"/>
</dbReference>
<evidence type="ECO:0000256" key="1">
    <source>
        <dbReference type="SAM" id="Phobius"/>
    </source>
</evidence>
<dbReference type="Proteomes" id="UP001642409">
    <property type="component" value="Unassembled WGS sequence"/>
</dbReference>
<evidence type="ECO:0000313" key="3">
    <source>
        <dbReference type="EMBL" id="CAL6103648.1"/>
    </source>
</evidence>
<accession>A0AA86TL34</accession>
<keyword evidence="1" id="KW-0472">Membrane</keyword>
<keyword evidence="1" id="KW-0812">Transmembrane</keyword>
<feature type="transmembrane region" description="Helical" evidence="1">
    <location>
        <begin position="61"/>
        <end position="78"/>
    </location>
</feature>
<dbReference type="EMBL" id="CAXDID020000569">
    <property type="protein sequence ID" value="CAL6103648.1"/>
    <property type="molecule type" value="Genomic_DNA"/>
</dbReference>
<comment type="caution">
    <text evidence="2">The sequence shown here is derived from an EMBL/GenBank/DDBJ whole genome shotgun (WGS) entry which is preliminary data.</text>
</comment>
<reference evidence="3 4" key="2">
    <citation type="submission" date="2024-07" db="EMBL/GenBank/DDBJ databases">
        <authorList>
            <person name="Akdeniz Z."/>
        </authorList>
    </citation>
    <scope>NUCLEOTIDE SEQUENCE [LARGE SCALE GENOMIC DNA]</scope>
</reference>
<proteinExistence type="predicted"/>
<evidence type="ECO:0000313" key="2">
    <source>
        <dbReference type="EMBL" id="CAI9921849.1"/>
    </source>
</evidence>